<comment type="caution">
    <text evidence="10">The sequence shown here is derived from an EMBL/GenBank/DDBJ whole genome shotgun (WGS) entry which is preliminary data.</text>
</comment>
<keyword evidence="6" id="KW-0238">DNA-binding</keyword>
<gene>
    <name evidence="10" type="ORF">COLO4_37926</name>
</gene>
<evidence type="ECO:0000256" key="5">
    <source>
        <dbReference type="ARBA" id="ARBA00022833"/>
    </source>
</evidence>
<evidence type="ECO:0000256" key="4">
    <source>
        <dbReference type="ARBA" id="ARBA00022771"/>
    </source>
</evidence>
<comment type="subunit">
    <text evidence="2">Homodimer.</text>
</comment>
<keyword evidence="11" id="KW-1185">Reference proteome</keyword>
<evidence type="ECO:0000313" key="10">
    <source>
        <dbReference type="EMBL" id="OMO50694.1"/>
    </source>
</evidence>
<dbReference type="GO" id="GO:0008270">
    <property type="term" value="F:zinc ion binding"/>
    <property type="evidence" value="ECO:0007669"/>
    <property type="project" value="UniProtKB-KW"/>
</dbReference>
<keyword evidence="4 8" id="KW-0863">Zinc-finger</keyword>
<dbReference type="PROSITE" id="PS50808">
    <property type="entry name" value="ZF_BED"/>
    <property type="match status" value="1"/>
</dbReference>
<dbReference type="GO" id="GO:0046983">
    <property type="term" value="F:protein dimerization activity"/>
    <property type="evidence" value="ECO:0007669"/>
    <property type="project" value="InterPro"/>
</dbReference>
<protein>
    <submittedName>
        <fullName evidence="10">Zinc finger, BED-type</fullName>
    </submittedName>
</protein>
<dbReference type="InterPro" id="IPR025525">
    <property type="entry name" value="hAT-like_transposase_RNase-H"/>
</dbReference>
<organism evidence="10 11">
    <name type="scientific">Corchorus olitorius</name>
    <dbReference type="NCBI Taxonomy" id="93759"/>
    <lineage>
        <taxon>Eukaryota</taxon>
        <taxon>Viridiplantae</taxon>
        <taxon>Streptophyta</taxon>
        <taxon>Embryophyta</taxon>
        <taxon>Tracheophyta</taxon>
        <taxon>Spermatophyta</taxon>
        <taxon>Magnoliopsida</taxon>
        <taxon>eudicotyledons</taxon>
        <taxon>Gunneridae</taxon>
        <taxon>Pentapetalae</taxon>
        <taxon>rosids</taxon>
        <taxon>malvids</taxon>
        <taxon>Malvales</taxon>
        <taxon>Malvaceae</taxon>
        <taxon>Grewioideae</taxon>
        <taxon>Apeibeae</taxon>
        <taxon>Corchorus</taxon>
    </lineage>
</organism>
<dbReference type="SMART" id="SM00614">
    <property type="entry name" value="ZnF_BED"/>
    <property type="match status" value="1"/>
</dbReference>
<dbReference type="PANTHER" id="PTHR23272:SF166">
    <property type="entry name" value="ZINC FINGER BED DOMAIN-CONTAINING PROTEIN RICESLEEPER 2-LIKE ISOFORM X1"/>
    <property type="match status" value="1"/>
</dbReference>
<dbReference type="InterPro" id="IPR012337">
    <property type="entry name" value="RNaseH-like_sf"/>
</dbReference>
<dbReference type="InterPro" id="IPR008906">
    <property type="entry name" value="HATC_C_dom"/>
</dbReference>
<dbReference type="OrthoDB" id="1098207at2759"/>
<dbReference type="GO" id="GO:0003677">
    <property type="term" value="F:DNA binding"/>
    <property type="evidence" value="ECO:0007669"/>
    <property type="project" value="UniProtKB-KW"/>
</dbReference>
<evidence type="ECO:0000256" key="2">
    <source>
        <dbReference type="ARBA" id="ARBA00011738"/>
    </source>
</evidence>
<evidence type="ECO:0000256" key="3">
    <source>
        <dbReference type="ARBA" id="ARBA00022723"/>
    </source>
</evidence>
<dbReference type="EMBL" id="AWUE01024444">
    <property type="protein sequence ID" value="OMO50694.1"/>
    <property type="molecule type" value="Genomic_DNA"/>
</dbReference>
<evidence type="ECO:0000259" key="9">
    <source>
        <dbReference type="PROSITE" id="PS50808"/>
    </source>
</evidence>
<dbReference type="SUPFAM" id="SSF57667">
    <property type="entry name" value="beta-beta-alpha zinc fingers"/>
    <property type="match status" value="1"/>
</dbReference>
<name>A0A1R3FXY1_9ROSI</name>
<dbReference type="SUPFAM" id="SSF53098">
    <property type="entry name" value="Ribonuclease H-like"/>
    <property type="match status" value="1"/>
</dbReference>
<evidence type="ECO:0000256" key="8">
    <source>
        <dbReference type="PROSITE-ProRule" id="PRU00027"/>
    </source>
</evidence>
<dbReference type="Pfam" id="PF14372">
    <property type="entry name" value="hAT-like_RNase-H"/>
    <property type="match status" value="1"/>
</dbReference>
<dbReference type="Proteomes" id="UP000187203">
    <property type="component" value="Unassembled WGS sequence"/>
</dbReference>
<evidence type="ECO:0000256" key="6">
    <source>
        <dbReference type="ARBA" id="ARBA00023125"/>
    </source>
</evidence>
<reference evidence="11" key="1">
    <citation type="submission" date="2013-09" db="EMBL/GenBank/DDBJ databases">
        <title>Corchorus olitorius genome sequencing.</title>
        <authorList>
            <person name="Alam M."/>
            <person name="Haque M.S."/>
            <person name="Islam M.S."/>
            <person name="Emdad E.M."/>
            <person name="Islam M.M."/>
            <person name="Ahmed B."/>
            <person name="Halim A."/>
            <person name="Hossen Q.M.M."/>
            <person name="Hossain M.Z."/>
            <person name="Ahmed R."/>
            <person name="Khan M.M."/>
            <person name="Islam R."/>
            <person name="Rashid M.M."/>
            <person name="Khan S.A."/>
            <person name="Rahman M.S."/>
            <person name="Alam M."/>
            <person name="Yahiya A.S."/>
            <person name="Khan M.S."/>
            <person name="Azam M.S."/>
            <person name="Haque T."/>
            <person name="Lashkar M.Z.H."/>
            <person name="Akhand A.I."/>
            <person name="Morshed G."/>
            <person name="Roy S."/>
            <person name="Uddin K.S."/>
            <person name="Rabeya T."/>
            <person name="Hossain A.S."/>
            <person name="Chowdhury A."/>
            <person name="Snigdha A.R."/>
            <person name="Mortoza M.S."/>
            <person name="Matin S.A."/>
            <person name="Hoque S.M.E."/>
            <person name="Islam M.K."/>
            <person name="Roy D.K."/>
            <person name="Haider R."/>
            <person name="Moosa M.M."/>
            <person name="Elias S.M."/>
            <person name="Hasan A.M."/>
            <person name="Jahan S."/>
            <person name="Shafiuddin M."/>
            <person name="Mahmood N."/>
            <person name="Shommy N.S."/>
        </authorList>
    </citation>
    <scope>NUCLEOTIDE SEQUENCE [LARGE SCALE GENOMIC DNA]</scope>
    <source>
        <strain evidence="11">cv. O-4</strain>
    </source>
</reference>
<dbReference type="GO" id="GO:0005634">
    <property type="term" value="C:nucleus"/>
    <property type="evidence" value="ECO:0007669"/>
    <property type="project" value="UniProtKB-SubCell"/>
</dbReference>
<sequence>MVVGINTAFSSRKRRDSVRATLMPQGFRVETPVANSKRFRTMSAKSYWHVKANGKRMKNNLLRRIEWPVFYGQIRGTNGCGSTKVWLEYPAVRPEVSYLKETGRAKFHSATVLQTKKPLMDMYQESLNLDHHEIEHEIESSTVIGGNSESGTKVRKQYCKVWKDFDVIERQGLSPSKKIRAICKHCGKDYDGRAKSGTSNLKRHLEACTMNPNRIEEGTEKLDQKLFRELMALEIIEHGLSFSYAEYEGSRRSNRILNPNVEFFSRNTLKAEVLKTLPTEDPNYLMEELPTEEELHKIEYIFNFLKPFYDITTLFSGVDYPTTNLYFENVCKGRGNLLKEIENPDSCLREVAKAMKEKFDKYWNEHCVVLAFAVILDPRFKLKFVKFYLKKFDDDFENKAKSNLDKLKALFKEYESASSSSGGNCDIQGGGKELDQIIKEFQSYDSDESTSSNKSQLELYLGEPRVQITPMPYDVFVYWKDNYTRYPELATMARDIMTIPITTVTSESTFSMGGRVVNQWRSSLTCKNAEALITTRNWLHGYTTNDDRSKATHVSISSLSQQAFNVVD</sequence>
<keyword evidence="5" id="KW-0862">Zinc</keyword>
<dbReference type="Pfam" id="PF05699">
    <property type="entry name" value="Dimer_Tnp_hAT"/>
    <property type="match status" value="1"/>
</dbReference>
<evidence type="ECO:0000313" key="11">
    <source>
        <dbReference type="Proteomes" id="UP000187203"/>
    </source>
</evidence>
<keyword evidence="3" id="KW-0479">Metal-binding</keyword>
<dbReference type="InterPro" id="IPR003656">
    <property type="entry name" value="Znf_BED"/>
</dbReference>
<feature type="domain" description="BED-type" evidence="9">
    <location>
        <begin position="156"/>
        <end position="215"/>
    </location>
</feature>
<proteinExistence type="predicted"/>
<accession>A0A1R3FXY1</accession>
<evidence type="ECO:0000256" key="1">
    <source>
        <dbReference type="ARBA" id="ARBA00004123"/>
    </source>
</evidence>
<dbReference type="InterPro" id="IPR036236">
    <property type="entry name" value="Znf_C2H2_sf"/>
</dbReference>
<dbReference type="AlphaFoldDB" id="A0A1R3FXY1"/>
<keyword evidence="7" id="KW-0539">Nucleus</keyword>
<dbReference type="STRING" id="93759.A0A1R3FXY1"/>
<evidence type="ECO:0000256" key="7">
    <source>
        <dbReference type="ARBA" id="ARBA00023242"/>
    </source>
</evidence>
<dbReference type="PANTHER" id="PTHR23272">
    <property type="entry name" value="BED FINGER-RELATED"/>
    <property type="match status" value="1"/>
</dbReference>
<comment type="subcellular location">
    <subcellularLocation>
        <location evidence="1">Nucleus</location>
    </subcellularLocation>
</comment>
<dbReference type="Pfam" id="PF02892">
    <property type="entry name" value="zf-BED"/>
    <property type="match status" value="1"/>
</dbReference>